<dbReference type="RefSeq" id="XP_073391987.1">
    <property type="nucleotide sequence ID" value="XM_073535886.1"/>
</dbReference>
<protein>
    <submittedName>
        <fullName evidence="1">Uncharacterized protein</fullName>
    </submittedName>
</protein>
<dbReference type="EnsemblPlants" id="Pp3c8_950V3.2">
    <property type="protein sequence ID" value="Pp3c8_950V3.2"/>
    <property type="gene ID" value="Pp3c8_950"/>
</dbReference>
<sequence>MANTAGSVENFSAGEAQDEAGDGGIRAWCVHVGDRDGEGRFAASSNSACALLDLRPPSLWVYSRHEITFKSRFDACYTYEVCEHACDK</sequence>
<reference evidence="1 2" key="2">
    <citation type="journal article" date="2018" name="Plant J.">
        <title>The Physcomitrella patens chromosome-scale assembly reveals moss genome structure and evolution.</title>
        <authorList>
            <person name="Lang D."/>
            <person name="Ullrich K.K."/>
            <person name="Murat F."/>
            <person name="Fuchs J."/>
            <person name="Jenkins J."/>
            <person name="Haas F.B."/>
            <person name="Piednoel M."/>
            <person name="Gundlach H."/>
            <person name="Van Bel M."/>
            <person name="Meyberg R."/>
            <person name="Vives C."/>
            <person name="Morata J."/>
            <person name="Symeonidi A."/>
            <person name="Hiss M."/>
            <person name="Muchero W."/>
            <person name="Kamisugi Y."/>
            <person name="Saleh O."/>
            <person name="Blanc G."/>
            <person name="Decker E.L."/>
            <person name="van Gessel N."/>
            <person name="Grimwood J."/>
            <person name="Hayes R.D."/>
            <person name="Graham S.W."/>
            <person name="Gunter L.E."/>
            <person name="McDaniel S.F."/>
            <person name="Hoernstein S.N.W."/>
            <person name="Larsson A."/>
            <person name="Li F.W."/>
            <person name="Perroud P.F."/>
            <person name="Phillips J."/>
            <person name="Ranjan P."/>
            <person name="Rokshar D.S."/>
            <person name="Rothfels C.J."/>
            <person name="Schneider L."/>
            <person name="Shu S."/>
            <person name="Stevenson D.W."/>
            <person name="Thummler F."/>
            <person name="Tillich M."/>
            <person name="Villarreal Aguilar J.C."/>
            <person name="Widiez T."/>
            <person name="Wong G.K."/>
            <person name="Wymore A."/>
            <person name="Zhang Y."/>
            <person name="Zimmer A.D."/>
            <person name="Quatrano R.S."/>
            <person name="Mayer K.F.X."/>
            <person name="Goodstein D."/>
            <person name="Casacuberta J.M."/>
            <person name="Vandepoele K."/>
            <person name="Reski R."/>
            <person name="Cuming A.C."/>
            <person name="Tuskan G.A."/>
            <person name="Maumus F."/>
            <person name="Salse J."/>
            <person name="Schmutz J."/>
            <person name="Rensing S.A."/>
        </authorList>
    </citation>
    <scope>NUCLEOTIDE SEQUENCE [LARGE SCALE GENOMIC DNA]</scope>
    <source>
        <strain evidence="1 2">cv. Gransden 2004</strain>
    </source>
</reference>
<proteinExistence type="predicted"/>
<evidence type="ECO:0000313" key="1">
    <source>
        <dbReference type="EnsemblPlants" id="Pp3c8_950V3.2"/>
    </source>
</evidence>
<evidence type="ECO:0000313" key="2">
    <source>
        <dbReference type="Proteomes" id="UP000006727"/>
    </source>
</evidence>
<dbReference type="Gramene" id="Pp3c8_950V3.2">
    <property type="protein sequence ID" value="Pp3c8_950V3.2"/>
    <property type="gene ID" value="Pp3c8_950"/>
</dbReference>
<name>A0A7I4EGG4_PHYPA</name>
<dbReference type="AlphaFoldDB" id="A0A7I4EGG4"/>
<dbReference type="Proteomes" id="UP000006727">
    <property type="component" value="Chromosome 8"/>
</dbReference>
<accession>A0A7I4EGG4</accession>
<reference evidence="1" key="3">
    <citation type="submission" date="2020-12" db="UniProtKB">
        <authorList>
            <consortium name="EnsemblPlants"/>
        </authorList>
    </citation>
    <scope>IDENTIFICATION</scope>
</reference>
<reference evidence="1 2" key="1">
    <citation type="journal article" date="2008" name="Science">
        <title>The Physcomitrella genome reveals evolutionary insights into the conquest of land by plants.</title>
        <authorList>
            <person name="Rensing S."/>
            <person name="Lang D."/>
            <person name="Zimmer A."/>
            <person name="Terry A."/>
            <person name="Salamov A."/>
            <person name="Shapiro H."/>
            <person name="Nishiyama T."/>
            <person name="Perroud P.-F."/>
            <person name="Lindquist E."/>
            <person name="Kamisugi Y."/>
            <person name="Tanahashi T."/>
            <person name="Sakakibara K."/>
            <person name="Fujita T."/>
            <person name="Oishi K."/>
            <person name="Shin-I T."/>
            <person name="Kuroki Y."/>
            <person name="Toyoda A."/>
            <person name="Suzuki Y."/>
            <person name="Hashimoto A."/>
            <person name="Yamaguchi K."/>
            <person name="Sugano A."/>
            <person name="Kohara Y."/>
            <person name="Fujiyama A."/>
            <person name="Anterola A."/>
            <person name="Aoki S."/>
            <person name="Ashton N."/>
            <person name="Barbazuk W.B."/>
            <person name="Barker E."/>
            <person name="Bennetzen J."/>
            <person name="Bezanilla M."/>
            <person name="Blankenship R."/>
            <person name="Cho S.H."/>
            <person name="Dutcher S."/>
            <person name="Estelle M."/>
            <person name="Fawcett J.A."/>
            <person name="Gundlach H."/>
            <person name="Hanada K."/>
            <person name="Heyl A."/>
            <person name="Hicks K.A."/>
            <person name="Hugh J."/>
            <person name="Lohr M."/>
            <person name="Mayer K."/>
            <person name="Melkozernov A."/>
            <person name="Murata T."/>
            <person name="Nelson D."/>
            <person name="Pils B."/>
            <person name="Prigge M."/>
            <person name="Reiss B."/>
            <person name="Renner T."/>
            <person name="Rombauts S."/>
            <person name="Rushton P."/>
            <person name="Sanderfoot A."/>
            <person name="Schween G."/>
            <person name="Shiu S.-H."/>
            <person name="Stueber K."/>
            <person name="Theodoulou F.L."/>
            <person name="Tu H."/>
            <person name="Van de Peer Y."/>
            <person name="Verrier P.J."/>
            <person name="Waters E."/>
            <person name="Wood A."/>
            <person name="Yang L."/>
            <person name="Cove D."/>
            <person name="Cuming A."/>
            <person name="Hasebe M."/>
            <person name="Lucas S."/>
            <person name="Mishler D.B."/>
            <person name="Reski R."/>
            <person name="Grigoriev I."/>
            <person name="Quatrano R.S."/>
            <person name="Boore J.L."/>
        </authorList>
    </citation>
    <scope>NUCLEOTIDE SEQUENCE [LARGE SCALE GENOMIC DNA]</scope>
    <source>
        <strain evidence="1 2">cv. Gransden 2004</strain>
    </source>
</reference>
<organism evidence="1 2">
    <name type="scientific">Physcomitrium patens</name>
    <name type="common">Spreading-leaved earth moss</name>
    <name type="synonym">Physcomitrella patens</name>
    <dbReference type="NCBI Taxonomy" id="3218"/>
    <lineage>
        <taxon>Eukaryota</taxon>
        <taxon>Viridiplantae</taxon>
        <taxon>Streptophyta</taxon>
        <taxon>Embryophyta</taxon>
        <taxon>Bryophyta</taxon>
        <taxon>Bryophytina</taxon>
        <taxon>Bryopsida</taxon>
        <taxon>Funariidae</taxon>
        <taxon>Funariales</taxon>
        <taxon>Funariaceae</taxon>
        <taxon>Physcomitrium</taxon>
    </lineage>
</organism>
<dbReference type="EMBL" id="ABEU02000008">
    <property type="status" value="NOT_ANNOTATED_CDS"/>
    <property type="molecule type" value="Genomic_DNA"/>
</dbReference>
<keyword evidence="2" id="KW-1185">Reference proteome</keyword>
<dbReference type="GeneID" id="112285900"/>